<dbReference type="FunCoup" id="G0MKE8">
    <property type="interactions" value="378"/>
</dbReference>
<dbReference type="eggNOG" id="ENOG502R9DU">
    <property type="taxonomic scope" value="Eukaryota"/>
</dbReference>
<accession>G0MKE8</accession>
<dbReference type="AlphaFoldDB" id="G0MKE8"/>
<dbReference type="Proteomes" id="UP000008068">
    <property type="component" value="Unassembled WGS sequence"/>
</dbReference>
<feature type="compositionally biased region" description="Polar residues" evidence="1">
    <location>
        <begin position="1"/>
        <end position="14"/>
    </location>
</feature>
<dbReference type="OrthoDB" id="5872905at2759"/>
<feature type="compositionally biased region" description="Low complexity" evidence="1">
    <location>
        <begin position="42"/>
        <end position="61"/>
    </location>
</feature>
<dbReference type="EMBL" id="GL379798">
    <property type="protein sequence ID" value="EGT33633.1"/>
    <property type="molecule type" value="Genomic_DNA"/>
</dbReference>
<feature type="region of interest" description="Disordered" evidence="1">
    <location>
        <begin position="1"/>
        <end position="93"/>
    </location>
</feature>
<evidence type="ECO:0000313" key="3">
    <source>
        <dbReference type="Proteomes" id="UP000008068"/>
    </source>
</evidence>
<protein>
    <submittedName>
        <fullName evidence="2">Uncharacterized protein</fullName>
    </submittedName>
</protein>
<organism evidence="3">
    <name type="scientific">Caenorhabditis brenneri</name>
    <name type="common">Nematode worm</name>
    <dbReference type="NCBI Taxonomy" id="135651"/>
    <lineage>
        <taxon>Eukaryota</taxon>
        <taxon>Metazoa</taxon>
        <taxon>Ecdysozoa</taxon>
        <taxon>Nematoda</taxon>
        <taxon>Chromadorea</taxon>
        <taxon>Rhabditida</taxon>
        <taxon>Rhabditina</taxon>
        <taxon>Rhabditomorpha</taxon>
        <taxon>Rhabditoidea</taxon>
        <taxon>Rhabditidae</taxon>
        <taxon>Peloderinae</taxon>
        <taxon>Caenorhabditis</taxon>
    </lineage>
</organism>
<evidence type="ECO:0000256" key="1">
    <source>
        <dbReference type="SAM" id="MobiDB-lite"/>
    </source>
</evidence>
<proteinExistence type="predicted"/>
<dbReference type="HOGENOM" id="CLU_2401582_0_0_1"/>
<evidence type="ECO:0000313" key="2">
    <source>
        <dbReference type="EMBL" id="EGT33633.1"/>
    </source>
</evidence>
<keyword evidence="3" id="KW-1185">Reference proteome</keyword>
<sequence length="93" mass="10489">MGASTSSAYNKTPVSTPPRGPNSCLDPRSPSQDIERTPIQFNDNSASNPNNENNTCDPSDSSSKKEEKPRKMSLRQKMFERKKKEDVKEEKKE</sequence>
<dbReference type="InParanoid" id="G0MKE8"/>
<gene>
    <name evidence="2" type="ORF">CAEBREN_05812</name>
</gene>
<dbReference type="STRING" id="135651.G0MKE8"/>
<name>G0MKE8_CAEBE</name>
<dbReference type="OMA" id="ARMKNNS"/>
<feature type="compositionally biased region" description="Basic and acidic residues" evidence="1">
    <location>
        <begin position="77"/>
        <end position="93"/>
    </location>
</feature>
<reference evidence="3" key="1">
    <citation type="submission" date="2011-07" db="EMBL/GenBank/DDBJ databases">
        <authorList>
            <consortium name="Caenorhabditis brenneri Sequencing and Analysis Consortium"/>
            <person name="Wilson R.K."/>
        </authorList>
    </citation>
    <scope>NUCLEOTIDE SEQUENCE [LARGE SCALE GENOMIC DNA]</scope>
    <source>
        <strain evidence="3">PB2801</strain>
    </source>
</reference>